<sequence length="78" mass="8661">MYMETNHHRQQQQRYDQICATSVWHDSFISSRCAISGFTGHWLLPCQSGTNPKGRRRDAGMNPNKVPARVAAAAAAAC</sequence>
<dbReference type="EMBL" id="GBRH01174345">
    <property type="protein sequence ID" value="JAE23551.1"/>
    <property type="molecule type" value="Transcribed_RNA"/>
</dbReference>
<name>A0A0A9GLX5_ARUDO</name>
<dbReference type="AlphaFoldDB" id="A0A0A9GLX5"/>
<reference evidence="1" key="1">
    <citation type="submission" date="2014-09" db="EMBL/GenBank/DDBJ databases">
        <authorList>
            <person name="Magalhaes I.L.F."/>
            <person name="Oliveira U."/>
            <person name="Santos F.R."/>
            <person name="Vidigal T.H.D.A."/>
            <person name="Brescovit A.D."/>
            <person name="Santos A.J."/>
        </authorList>
    </citation>
    <scope>NUCLEOTIDE SEQUENCE</scope>
    <source>
        <tissue evidence="1">Shoot tissue taken approximately 20 cm above the soil surface</tissue>
    </source>
</reference>
<accession>A0A0A9GLX5</accession>
<proteinExistence type="predicted"/>
<protein>
    <submittedName>
        <fullName evidence="1">Uncharacterized protein</fullName>
    </submittedName>
</protein>
<evidence type="ECO:0000313" key="1">
    <source>
        <dbReference type="EMBL" id="JAE23551.1"/>
    </source>
</evidence>
<organism evidence="1">
    <name type="scientific">Arundo donax</name>
    <name type="common">Giant reed</name>
    <name type="synonym">Donax arundinaceus</name>
    <dbReference type="NCBI Taxonomy" id="35708"/>
    <lineage>
        <taxon>Eukaryota</taxon>
        <taxon>Viridiplantae</taxon>
        <taxon>Streptophyta</taxon>
        <taxon>Embryophyta</taxon>
        <taxon>Tracheophyta</taxon>
        <taxon>Spermatophyta</taxon>
        <taxon>Magnoliopsida</taxon>
        <taxon>Liliopsida</taxon>
        <taxon>Poales</taxon>
        <taxon>Poaceae</taxon>
        <taxon>PACMAD clade</taxon>
        <taxon>Arundinoideae</taxon>
        <taxon>Arundineae</taxon>
        <taxon>Arundo</taxon>
    </lineage>
</organism>
<reference evidence="1" key="2">
    <citation type="journal article" date="2015" name="Data Brief">
        <title>Shoot transcriptome of the giant reed, Arundo donax.</title>
        <authorList>
            <person name="Barrero R.A."/>
            <person name="Guerrero F.D."/>
            <person name="Moolhuijzen P."/>
            <person name="Goolsby J.A."/>
            <person name="Tidwell J."/>
            <person name="Bellgard S.E."/>
            <person name="Bellgard M.I."/>
        </authorList>
    </citation>
    <scope>NUCLEOTIDE SEQUENCE</scope>
    <source>
        <tissue evidence="1">Shoot tissue taken approximately 20 cm above the soil surface</tissue>
    </source>
</reference>